<dbReference type="SUPFAM" id="SSF56219">
    <property type="entry name" value="DNase I-like"/>
    <property type="match status" value="1"/>
</dbReference>
<keyword evidence="11" id="KW-1185">Reference proteome</keyword>
<evidence type="ECO:0000313" key="11">
    <source>
        <dbReference type="Proteomes" id="UP001180754"/>
    </source>
</evidence>
<accession>A0ABU2XFU0</accession>
<comment type="caution">
    <text evidence="10">The sequence shown here is derived from an EMBL/GenBank/DDBJ whole genome shotgun (WGS) entry which is preliminary data.</text>
</comment>
<evidence type="ECO:0000256" key="8">
    <source>
        <dbReference type="ARBA" id="ARBA00023204"/>
    </source>
</evidence>
<dbReference type="Pfam" id="PF03372">
    <property type="entry name" value="Exo_endo_phos"/>
    <property type="match status" value="1"/>
</dbReference>
<dbReference type="GO" id="GO:0004519">
    <property type="term" value="F:endonuclease activity"/>
    <property type="evidence" value="ECO:0007669"/>
    <property type="project" value="UniProtKB-KW"/>
</dbReference>
<evidence type="ECO:0000256" key="3">
    <source>
        <dbReference type="ARBA" id="ARBA00022722"/>
    </source>
</evidence>
<gene>
    <name evidence="10" type="ORF">RND15_16365</name>
</gene>
<evidence type="ECO:0000256" key="5">
    <source>
        <dbReference type="ARBA" id="ARBA00022763"/>
    </source>
</evidence>
<evidence type="ECO:0000256" key="4">
    <source>
        <dbReference type="ARBA" id="ARBA00022723"/>
    </source>
</evidence>
<evidence type="ECO:0000256" key="6">
    <source>
        <dbReference type="ARBA" id="ARBA00022801"/>
    </source>
</evidence>
<feature type="domain" description="Endonuclease/exonuclease/phosphatase" evidence="9">
    <location>
        <begin position="21"/>
        <end position="244"/>
    </location>
</feature>
<name>A0ABU2XFU0_9ACTN</name>
<dbReference type="InterPro" id="IPR005135">
    <property type="entry name" value="Endo/exonuclease/phosphatase"/>
</dbReference>
<evidence type="ECO:0000256" key="7">
    <source>
        <dbReference type="ARBA" id="ARBA00022842"/>
    </source>
</evidence>
<dbReference type="Gene3D" id="3.60.10.10">
    <property type="entry name" value="Endonuclease/exonuclease/phosphatase"/>
    <property type="match status" value="1"/>
</dbReference>
<keyword evidence="7" id="KW-0460">Magnesium</keyword>
<dbReference type="PANTHER" id="PTHR15822">
    <property type="entry name" value="TRAF AND TNF RECEPTOR-ASSOCIATED PROTEIN"/>
    <property type="match status" value="1"/>
</dbReference>
<dbReference type="InterPro" id="IPR036691">
    <property type="entry name" value="Endo/exonu/phosph_ase_sf"/>
</dbReference>
<dbReference type="RefSeq" id="WP_311724701.1">
    <property type="nucleotide sequence ID" value="NZ_JAVRFD010000007.1"/>
</dbReference>
<evidence type="ECO:0000256" key="1">
    <source>
        <dbReference type="ARBA" id="ARBA00001936"/>
    </source>
</evidence>
<keyword evidence="3" id="KW-0540">Nuclease</keyword>
<comment type="cofactor">
    <cofactor evidence="1">
        <name>Mn(2+)</name>
        <dbReference type="ChEBI" id="CHEBI:29035"/>
    </cofactor>
</comment>
<comment type="cofactor">
    <cofactor evidence="2">
        <name>Mg(2+)</name>
        <dbReference type="ChEBI" id="CHEBI:18420"/>
    </cofactor>
</comment>
<protein>
    <submittedName>
        <fullName evidence="10">Endonuclease/exonuclease/phosphatase family protein</fullName>
    </submittedName>
</protein>
<dbReference type="Proteomes" id="UP001180754">
    <property type="component" value="Unassembled WGS sequence"/>
</dbReference>
<reference evidence="10" key="1">
    <citation type="submission" date="2024-05" db="EMBL/GenBank/DDBJ databases">
        <title>30 novel species of actinomycetes from the DSMZ collection.</title>
        <authorList>
            <person name="Nouioui I."/>
        </authorList>
    </citation>
    <scope>NUCLEOTIDE SEQUENCE</scope>
    <source>
        <strain evidence="10">DSM 41529</strain>
    </source>
</reference>
<keyword evidence="6" id="KW-0378">Hydrolase</keyword>
<dbReference type="PANTHER" id="PTHR15822:SF4">
    <property type="entry name" value="TYROSYL-DNA PHOSPHODIESTERASE 2"/>
    <property type="match status" value="1"/>
</dbReference>
<proteinExistence type="predicted"/>
<evidence type="ECO:0000313" key="10">
    <source>
        <dbReference type="EMBL" id="MDT0544262.1"/>
    </source>
</evidence>
<keyword evidence="5" id="KW-0227">DNA damage</keyword>
<dbReference type="EMBL" id="JAVRFD010000007">
    <property type="protein sequence ID" value="MDT0544262.1"/>
    <property type="molecule type" value="Genomic_DNA"/>
</dbReference>
<organism evidence="10 11">
    <name type="scientific">Streptomyces lonegramiae</name>
    <dbReference type="NCBI Taxonomy" id="3075524"/>
    <lineage>
        <taxon>Bacteria</taxon>
        <taxon>Bacillati</taxon>
        <taxon>Actinomycetota</taxon>
        <taxon>Actinomycetes</taxon>
        <taxon>Kitasatosporales</taxon>
        <taxon>Streptomycetaceae</taxon>
        <taxon>Streptomyces</taxon>
    </lineage>
</organism>
<sequence>MVLADLPASAGDRDAAVVRVLSYNIRSLRDDREALVRVVRACAPDVLCVQEAPRHFRWRKAASWLARETGLVHTTGGATTAGPMLLTSLRAHVERSEDILLPRIPGLHQRGLATAVLRFGGGHRGADAIRLGVVSCHLSLAEAERHDQAGMVLDHLAALGVPYTVLAGDINDRPEGRAFRRLAGSLRDAWAAEPWGSELTYPQDRPRRRIDALFTTEGVEVLGCGVPAGLPGVTEADLRAASDHLPVLAALRLPRVSAAAPAGRAGTGRSA</sequence>
<evidence type="ECO:0000256" key="2">
    <source>
        <dbReference type="ARBA" id="ARBA00001946"/>
    </source>
</evidence>
<keyword evidence="8" id="KW-0234">DNA repair</keyword>
<evidence type="ECO:0000259" key="9">
    <source>
        <dbReference type="Pfam" id="PF03372"/>
    </source>
</evidence>
<keyword evidence="10" id="KW-0255">Endonuclease</keyword>
<keyword evidence="4" id="KW-0479">Metal-binding</keyword>
<dbReference type="InterPro" id="IPR051547">
    <property type="entry name" value="TDP2-like"/>
</dbReference>